<evidence type="ECO:0000256" key="3">
    <source>
        <dbReference type="ARBA" id="ARBA00022771"/>
    </source>
</evidence>
<evidence type="ECO:0000256" key="6">
    <source>
        <dbReference type="PROSITE-ProRule" id="PRU00042"/>
    </source>
</evidence>
<dbReference type="AlphaFoldDB" id="A0A4S2LXQ4"/>
<evidence type="ECO:0000256" key="2">
    <source>
        <dbReference type="ARBA" id="ARBA00022737"/>
    </source>
</evidence>
<keyword evidence="1" id="KW-0479">Metal-binding</keyword>
<evidence type="ECO:0000313" key="9">
    <source>
        <dbReference type="Proteomes" id="UP000308267"/>
    </source>
</evidence>
<dbReference type="Proteomes" id="UP000308267">
    <property type="component" value="Unassembled WGS sequence"/>
</dbReference>
<gene>
    <name evidence="8" type="ORF">CRM22_005575</name>
</gene>
<dbReference type="Gene3D" id="3.30.160.60">
    <property type="entry name" value="Classic Zinc Finger"/>
    <property type="match status" value="3"/>
</dbReference>
<reference evidence="8 9" key="1">
    <citation type="journal article" date="2019" name="BMC Genomics">
        <title>New insights from Opisthorchis felineus genome: update on genomics of the epidemiologically important liver flukes.</title>
        <authorList>
            <person name="Ershov N.I."/>
            <person name="Mordvinov V.A."/>
            <person name="Prokhortchouk E.B."/>
            <person name="Pakharukova M.Y."/>
            <person name="Gunbin K.V."/>
            <person name="Ustyantsev K."/>
            <person name="Genaev M.A."/>
            <person name="Blinov A.G."/>
            <person name="Mazur A."/>
            <person name="Boulygina E."/>
            <person name="Tsygankova S."/>
            <person name="Khrameeva E."/>
            <person name="Chekanov N."/>
            <person name="Fan G."/>
            <person name="Xiao A."/>
            <person name="Zhang H."/>
            <person name="Xu X."/>
            <person name="Yang H."/>
            <person name="Solovyev V."/>
            <person name="Lee S.M."/>
            <person name="Liu X."/>
            <person name="Afonnikov D.A."/>
            <person name="Skryabin K.G."/>
        </authorList>
    </citation>
    <scope>NUCLEOTIDE SEQUENCE [LARGE SCALE GENOMIC DNA]</scope>
    <source>
        <strain evidence="8">AK-0245</strain>
        <tissue evidence="8">Whole organism</tissue>
    </source>
</reference>
<dbReference type="PANTHER" id="PTHR24393">
    <property type="entry name" value="ZINC FINGER PROTEIN"/>
    <property type="match status" value="1"/>
</dbReference>
<keyword evidence="5" id="KW-0539">Nucleus</keyword>
<dbReference type="InterPro" id="IPR013087">
    <property type="entry name" value="Znf_C2H2_type"/>
</dbReference>
<feature type="domain" description="C2H2-type" evidence="7">
    <location>
        <begin position="62"/>
        <end position="89"/>
    </location>
</feature>
<dbReference type="GO" id="GO:0005634">
    <property type="term" value="C:nucleus"/>
    <property type="evidence" value="ECO:0007669"/>
    <property type="project" value="TreeGrafter"/>
</dbReference>
<dbReference type="GO" id="GO:0001228">
    <property type="term" value="F:DNA-binding transcription activator activity, RNA polymerase II-specific"/>
    <property type="evidence" value="ECO:0007669"/>
    <property type="project" value="TreeGrafter"/>
</dbReference>
<keyword evidence="2" id="KW-0677">Repeat</keyword>
<dbReference type="Pfam" id="PF00096">
    <property type="entry name" value="zf-C2H2"/>
    <property type="match status" value="4"/>
</dbReference>
<accession>A0A4S2LXQ4</accession>
<dbReference type="SUPFAM" id="SSF57667">
    <property type="entry name" value="beta-beta-alpha zinc fingers"/>
    <property type="match status" value="2"/>
</dbReference>
<dbReference type="PROSITE" id="PS00028">
    <property type="entry name" value="ZINC_FINGER_C2H2_1"/>
    <property type="match status" value="4"/>
</dbReference>
<protein>
    <recommendedName>
        <fullName evidence="7">C2H2-type domain-containing protein</fullName>
    </recommendedName>
</protein>
<evidence type="ECO:0000256" key="5">
    <source>
        <dbReference type="ARBA" id="ARBA00023242"/>
    </source>
</evidence>
<dbReference type="PANTHER" id="PTHR24393:SF34">
    <property type="entry name" value="PR_SET DOMAIN 13"/>
    <property type="match status" value="1"/>
</dbReference>
<sequence>KQQSAISPSQVMDGVTTFREQAQSSTVLCCGSVRSQVKPKDITMQVASLDNSQLIAQDEAELRCPVCDKCFPFRSRVLEHQKIHLSSRDLQCDLCTKSFKRTSELYRHYRNTHADKVDLPSRTPSKQVRESEACGNPCPDCDKCFRTWKALRLHRGFAHQRPERYLCEECARTFSRKKDVSRHRKTVHGTDAKYDCDICGRIFNRPDSLRRHIRAQHNCK</sequence>
<keyword evidence="4" id="KW-0862">Zinc</keyword>
<dbReference type="OrthoDB" id="6077919at2759"/>
<keyword evidence="9" id="KW-1185">Reference proteome</keyword>
<feature type="domain" description="C2H2-type" evidence="7">
    <location>
        <begin position="90"/>
        <end position="118"/>
    </location>
</feature>
<dbReference type="SMART" id="SM00355">
    <property type="entry name" value="ZnF_C2H2"/>
    <property type="match status" value="5"/>
</dbReference>
<evidence type="ECO:0000313" key="8">
    <source>
        <dbReference type="EMBL" id="TGZ66007.1"/>
    </source>
</evidence>
<dbReference type="STRING" id="147828.A0A4S2LXQ4"/>
<dbReference type="EMBL" id="SJOL01006470">
    <property type="protein sequence ID" value="TGZ66007.1"/>
    <property type="molecule type" value="Genomic_DNA"/>
</dbReference>
<dbReference type="PROSITE" id="PS50157">
    <property type="entry name" value="ZINC_FINGER_C2H2_2"/>
    <property type="match status" value="4"/>
</dbReference>
<feature type="non-terminal residue" evidence="8">
    <location>
        <position position="1"/>
    </location>
</feature>
<organism evidence="8 9">
    <name type="scientific">Opisthorchis felineus</name>
    <dbReference type="NCBI Taxonomy" id="147828"/>
    <lineage>
        <taxon>Eukaryota</taxon>
        <taxon>Metazoa</taxon>
        <taxon>Spiralia</taxon>
        <taxon>Lophotrochozoa</taxon>
        <taxon>Platyhelminthes</taxon>
        <taxon>Trematoda</taxon>
        <taxon>Digenea</taxon>
        <taxon>Opisthorchiida</taxon>
        <taxon>Opisthorchiata</taxon>
        <taxon>Opisthorchiidae</taxon>
        <taxon>Opisthorchis</taxon>
    </lineage>
</organism>
<feature type="domain" description="C2H2-type" evidence="7">
    <location>
        <begin position="165"/>
        <end position="193"/>
    </location>
</feature>
<keyword evidence="3 6" id="KW-0863">Zinc-finger</keyword>
<feature type="domain" description="C2H2-type" evidence="7">
    <location>
        <begin position="194"/>
        <end position="220"/>
    </location>
</feature>
<dbReference type="InterPro" id="IPR036236">
    <property type="entry name" value="Znf_C2H2_sf"/>
</dbReference>
<evidence type="ECO:0000256" key="4">
    <source>
        <dbReference type="ARBA" id="ARBA00022833"/>
    </source>
</evidence>
<proteinExistence type="predicted"/>
<dbReference type="Pfam" id="PF13894">
    <property type="entry name" value="zf-C2H2_4"/>
    <property type="match status" value="1"/>
</dbReference>
<evidence type="ECO:0000256" key="1">
    <source>
        <dbReference type="ARBA" id="ARBA00022723"/>
    </source>
</evidence>
<name>A0A4S2LXQ4_OPIFE</name>
<dbReference type="GO" id="GO:0008270">
    <property type="term" value="F:zinc ion binding"/>
    <property type="evidence" value="ECO:0007669"/>
    <property type="project" value="UniProtKB-KW"/>
</dbReference>
<dbReference type="GO" id="GO:0000978">
    <property type="term" value="F:RNA polymerase II cis-regulatory region sequence-specific DNA binding"/>
    <property type="evidence" value="ECO:0007669"/>
    <property type="project" value="TreeGrafter"/>
</dbReference>
<comment type="caution">
    <text evidence="8">The sequence shown here is derived from an EMBL/GenBank/DDBJ whole genome shotgun (WGS) entry which is preliminary data.</text>
</comment>
<evidence type="ECO:0000259" key="7">
    <source>
        <dbReference type="PROSITE" id="PS50157"/>
    </source>
</evidence>